<dbReference type="PANTHER" id="PTHR46360:SF1">
    <property type="entry name" value="DISKS LARGE HOMOLOG 5"/>
    <property type="match status" value="1"/>
</dbReference>
<feature type="compositionally biased region" description="Polar residues" evidence="1">
    <location>
        <begin position="7"/>
        <end position="29"/>
    </location>
</feature>
<dbReference type="Pfam" id="PF16610">
    <property type="entry name" value="dbPDZ_assoc"/>
    <property type="match status" value="1"/>
</dbReference>
<dbReference type="Gene3D" id="2.30.42.10">
    <property type="match status" value="1"/>
</dbReference>
<sequence>SRLEPVSSHSTPQSSGAPTPDSHSIIDTVSEQDEGTMTPPSKETTPTTSPRNSVRSSVDTIKRTPEPRTVNIKKFQAELGIQIGGGNMHGIFVSDLEEESPAKGSEGLMPGDLILEVTLLIILTELLPDDIITCAISLVARHLHTAHNLI</sequence>
<dbReference type="PROSITE" id="PS50106">
    <property type="entry name" value="PDZ"/>
    <property type="match status" value="1"/>
</dbReference>
<feature type="region of interest" description="Disordered" evidence="1">
    <location>
        <begin position="1"/>
        <end position="66"/>
    </location>
</feature>
<keyword evidence="4" id="KW-1185">Reference proteome</keyword>
<evidence type="ECO:0000259" key="2">
    <source>
        <dbReference type="PROSITE" id="PS50106"/>
    </source>
</evidence>
<protein>
    <recommendedName>
        <fullName evidence="2">PDZ domain-containing protein</fullName>
    </recommendedName>
</protein>
<dbReference type="Proteomes" id="UP000018936">
    <property type="component" value="Unassembled WGS sequence"/>
</dbReference>
<dbReference type="OrthoDB" id="10067129at2759"/>
<dbReference type="InterPro" id="IPR053004">
    <property type="entry name" value="MAGUK_Signaling_Regulators"/>
</dbReference>
<feature type="domain" description="PDZ" evidence="2">
    <location>
        <begin position="69"/>
        <end position="117"/>
    </location>
</feature>
<name>V8N5A2_OPHHA</name>
<organism evidence="3 4">
    <name type="scientific">Ophiophagus hannah</name>
    <name type="common">King cobra</name>
    <name type="synonym">Naja hannah</name>
    <dbReference type="NCBI Taxonomy" id="8665"/>
    <lineage>
        <taxon>Eukaryota</taxon>
        <taxon>Metazoa</taxon>
        <taxon>Chordata</taxon>
        <taxon>Craniata</taxon>
        <taxon>Vertebrata</taxon>
        <taxon>Euteleostomi</taxon>
        <taxon>Lepidosauria</taxon>
        <taxon>Squamata</taxon>
        <taxon>Bifurcata</taxon>
        <taxon>Unidentata</taxon>
        <taxon>Episquamata</taxon>
        <taxon>Toxicofera</taxon>
        <taxon>Serpentes</taxon>
        <taxon>Colubroidea</taxon>
        <taxon>Elapidae</taxon>
        <taxon>Elapinae</taxon>
        <taxon>Ophiophagus</taxon>
    </lineage>
</organism>
<dbReference type="InterPro" id="IPR001478">
    <property type="entry name" value="PDZ"/>
</dbReference>
<dbReference type="EMBL" id="AZIM01013521">
    <property type="protein sequence ID" value="ETE56732.1"/>
    <property type="molecule type" value="Genomic_DNA"/>
</dbReference>
<accession>V8N5A2</accession>
<feature type="compositionally biased region" description="Low complexity" evidence="1">
    <location>
        <begin position="36"/>
        <end position="50"/>
    </location>
</feature>
<dbReference type="AlphaFoldDB" id="V8N5A2"/>
<evidence type="ECO:0000313" key="3">
    <source>
        <dbReference type="EMBL" id="ETE56732.1"/>
    </source>
</evidence>
<gene>
    <name evidence="3" type="ORF">L345_17556</name>
</gene>
<feature type="non-terminal residue" evidence="3">
    <location>
        <position position="1"/>
    </location>
</feature>
<comment type="caution">
    <text evidence="3">The sequence shown here is derived from an EMBL/GenBank/DDBJ whole genome shotgun (WGS) entry which is preliminary data.</text>
</comment>
<reference evidence="3 4" key="1">
    <citation type="journal article" date="2013" name="Proc. Natl. Acad. Sci. U.S.A.">
        <title>The king cobra genome reveals dynamic gene evolution and adaptation in the snake venom system.</title>
        <authorList>
            <person name="Vonk F.J."/>
            <person name="Casewell N.R."/>
            <person name="Henkel C.V."/>
            <person name="Heimberg A.M."/>
            <person name="Jansen H.J."/>
            <person name="McCleary R.J."/>
            <person name="Kerkkamp H.M."/>
            <person name="Vos R.A."/>
            <person name="Guerreiro I."/>
            <person name="Calvete J.J."/>
            <person name="Wuster W."/>
            <person name="Woods A.E."/>
            <person name="Logan J.M."/>
            <person name="Harrison R.A."/>
            <person name="Castoe T.A."/>
            <person name="de Koning A.P."/>
            <person name="Pollock D.D."/>
            <person name="Yandell M."/>
            <person name="Calderon D."/>
            <person name="Renjifo C."/>
            <person name="Currier R.B."/>
            <person name="Salgado D."/>
            <person name="Pla D."/>
            <person name="Sanz L."/>
            <person name="Hyder A.S."/>
            <person name="Ribeiro J.M."/>
            <person name="Arntzen J.W."/>
            <person name="van den Thillart G.E."/>
            <person name="Boetzer M."/>
            <person name="Pirovano W."/>
            <person name="Dirks R.P."/>
            <person name="Spaink H.P."/>
            <person name="Duboule D."/>
            <person name="McGlinn E."/>
            <person name="Kini R.M."/>
            <person name="Richardson M.K."/>
        </authorList>
    </citation>
    <scope>NUCLEOTIDE SEQUENCE</scope>
    <source>
        <tissue evidence="3">Blood</tissue>
    </source>
</reference>
<evidence type="ECO:0000256" key="1">
    <source>
        <dbReference type="SAM" id="MobiDB-lite"/>
    </source>
</evidence>
<dbReference type="PANTHER" id="PTHR46360">
    <property type="entry name" value="DISKS LARGE HOMOLOG 5"/>
    <property type="match status" value="1"/>
</dbReference>
<dbReference type="Pfam" id="PF00595">
    <property type="entry name" value="PDZ"/>
    <property type="match status" value="1"/>
</dbReference>
<dbReference type="GO" id="GO:0005886">
    <property type="term" value="C:plasma membrane"/>
    <property type="evidence" value="ECO:0007669"/>
    <property type="project" value="TreeGrafter"/>
</dbReference>
<dbReference type="GO" id="GO:0035331">
    <property type="term" value="P:negative regulation of hippo signaling"/>
    <property type="evidence" value="ECO:0007669"/>
    <property type="project" value="TreeGrafter"/>
</dbReference>
<evidence type="ECO:0000313" key="4">
    <source>
        <dbReference type="Proteomes" id="UP000018936"/>
    </source>
</evidence>
<proteinExistence type="predicted"/>
<dbReference type="SUPFAM" id="SSF50156">
    <property type="entry name" value="PDZ domain-like"/>
    <property type="match status" value="1"/>
</dbReference>
<dbReference type="InterPro" id="IPR036034">
    <property type="entry name" value="PDZ_sf"/>
</dbReference>